<feature type="domain" description="CENP-V/GFA" evidence="5">
    <location>
        <begin position="11"/>
        <end position="129"/>
    </location>
</feature>
<evidence type="ECO:0000256" key="2">
    <source>
        <dbReference type="ARBA" id="ARBA00022723"/>
    </source>
</evidence>
<dbReference type="PATRIC" id="fig|1293439.3.peg.3159"/>
<dbReference type="AlphaFoldDB" id="A0A0F5Q3M3"/>
<dbReference type="Pfam" id="PF04828">
    <property type="entry name" value="GFA"/>
    <property type="match status" value="1"/>
</dbReference>
<dbReference type="OrthoDB" id="9807246at2"/>
<dbReference type="PROSITE" id="PS51891">
    <property type="entry name" value="CENP_V_GFA"/>
    <property type="match status" value="1"/>
</dbReference>
<sequence length="147" mass="15965">MSTHDYPEINLTTRCDCGAVKLTAKGRIVSMFLCSCLNCQRITGSGHASPVVLPADAVSLIGATKSHSRTADSGAIFTRHFCPECGTTLYAASSRAPALRLVPAGLFAGQNDWFEPNQVIFSRSRQAWDLISDHLPLHDTYRPDVSK</sequence>
<evidence type="ECO:0000256" key="4">
    <source>
        <dbReference type="ARBA" id="ARBA00023239"/>
    </source>
</evidence>
<dbReference type="SUPFAM" id="SSF51316">
    <property type="entry name" value="Mss4-like"/>
    <property type="match status" value="1"/>
</dbReference>
<dbReference type="PANTHER" id="PTHR33337:SF40">
    <property type="entry name" value="CENP-V_GFA DOMAIN-CONTAINING PROTEIN-RELATED"/>
    <property type="match status" value="1"/>
</dbReference>
<evidence type="ECO:0000313" key="7">
    <source>
        <dbReference type="Proteomes" id="UP000033411"/>
    </source>
</evidence>
<keyword evidence="4" id="KW-0456">Lyase</keyword>
<dbReference type="InterPro" id="IPR006913">
    <property type="entry name" value="CENP-V/GFA"/>
</dbReference>
<proteinExistence type="inferred from homology"/>
<keyword evidence="2" id="KW-0479">Metal-binding</keyword>
<accession>A0A0F5Q3M3</accession>
<dbReference type="STRING" id="1293439.WH87_15510"/>
<comment type="similarity">
    <text evidence="1">Belongs to the Gfa family.</text>
</comment>
<evidence type="ECO:0000256" key="3">
    <source>
        <dbReference type="ARBA" id="ARBA00022833"/>
    </source>
</evidence>
<evidence type="ECO:0000256" key="1">
    <source>
        <dbReference type="ARBA" id="ARBA00005495"/>
    </source>
</evidence>
<keyword evidence="7" id="KW-1185">Reference proteome</keyword>
<dbReference type="RefSeq" id="WP_046140618.1">
    <property type="nucleotide sequence ID" value="NZ_LANJ01000045.1"/>
</dbReference>
<reference evidence="6 7" key="1">
    <citation type="submission" date="2015-03" db="EMBL/GenBank/DDBJ databases">
        <authorList>
            <person name="Lepp D."/>
            <person name="Hassan Y.I."/>
            <person name="Li X.-Z."/>
            <person name="Zhou T."/>
        </authorList>
    </citation>
    <scope>NUCLEOTIDE SEQUENCE [LARGE SCALE GENOMIC DNA]</scope>
    <source>
        <strain evidence="6 7">E84</strain>
    </source>
</reference>
<dbReference type="GO" id="GO:0046872">
    <property type="term" value="F:metal ion binding"/>
    <property type="evidence" value="ECO:0007669"/>
    <property type="project" value="UniProtKB-KW"/>
</dbReference>
<dbReference type="GO" id="GO:0016846">
    <property type="term" value="F:carbon-sulfur lyase activity"/>
    <property type="evidence" value="ECO:0007669"/>
    <property type="project" value="InterPro"/>
</dbReference>
<gene>
    <name evidence="6" type="ORF">WH87_15510</name>
</gene>
<dbReference type="Gene3D" id="3.90.1590.10">
    <property type="entry name" value="glutathione-dependent formaldehyde- activating enzyme (gfa)"/>
    <property type="match status" value="1"/>
</dbReference>
<dbReference type="InterPro" id="IPR011057">
    <property type="entry name" value="Mss4-like_sf"/>
</dbReference>
<protein>
    <recommendedName>
        <fullName evidence="5">CENP-V/GFA domain-containing protein</fullName>
    </recommendedName>
</protein>
<organism evidence="6 7">
    <name type="scientific">Devosia epidermidihirudinis</name>
    <dbReference type="NCBI Taxonomy" id="1293439"/>
    <lineage>
        <taxon>Bacteria</taxon>
        <taxon>Pseudomonadati</taxon>
        <taxon>Pseudomonadota</taxon>
        <taxon>Alphaproteobacteria</taxon>
        <taxon>Hyphomicrobiales</taxon>
        <taxon>Devosiaceae</taxon>
        <taxon>Devosia</taxon>
    </lineage>
</organism>
<evidence type="ECO:0000259" key="5">
    <source>
        <dbReference type="PROSITE" id="PS51891"/>
    </source>
</evidence>
<dbReference type="Proteomes" id="UP000033411">
    <property type="component" value="Unassembled WGS sequence"/>
</dbReference>
<comment type="caution">
    <text evidence="6">The sequence shown here is derived from an EMBL/GenBank/DDBJ whole genome shotgun (WGS) entry which is preliminary data.</text>
</comment>
<dbReference type="PANTHER" id="PTHR33337">
    <property type="entry name" value="GFA DOMAIN-CONTAINING PROTEIN"/>
    <property type="match status" value="1"/>
</dbReference>
<dbReference type="EMBL" id="LANJ01000045">
    <property type="protein sequence ID" value="KKC35485.1"/>
    <property type="molecule type" value="Genomic_DNA"/>
</dbReference>
<keyword evidence="3" id="KW-0862">Zinc</keyword>
<name>A0A0F5Q3M3_9HYPH</name>
<evidence type="ECO:0000313" key="6">
    <source>
        <dbReference type="EMBL" id="KKC35485.1"/>
    </source>
</evidence>